<accession>L7W0D0</accession>
<dbReference type="EMBL" id="JX649887">
    <property type="protein sequence ID" value="AGC71915.1"/>
    <property type="molecule type" value="Genomic_DNA"/>
</dbReference>
<evidence type="ECO:0000313" key="2">
    <source>
        <dbReference type="EMBL" id="AGC71915.1"/>
    </source>
</evidence>
<protein>
    <submittedName>
        <fullName evidence="2">Uncharacterized protein</fullName>
    </submittedName>
</protein>
<feature type="region of interest" description="Disordered" evidence="1">
    <location>
        <begin position="119"/>
        <end position="148"/>
    </location>
</feature>
<dbReference type="AlphaFoldDB" id="L7W0D0"/>
<reference evidence="2" key="1">
    <citation type="submission" date="2012-09" db="EMBL/GenBank/DDBJ databases">
        <title>Metagenomic Characterization of a Microbial Community in Wastewater Detects High Levels of Antibiotic Resistance.</title>
        <authorList>
            <person name="Abrams M."/>
            <person name="Caldwell A."/>
            <person name="Vandaei E."/>
            <person name="Lee W."/>
            <person name="Perrott J."/>
            <person name="Khan S.Y."/>
            <person name="Ta J."/>
            <person name="Romero D."/>
            <person name="Nguyen V."/>
            <person name="Pourmand N."/>
            <person name="Ouverney C.C."/>
        </authorList>
    </citation>
    <scope>NUCLEOTIDE SEQUENCE</scope>
</reference>
<proteinExistence type="predicted"/>
<name>L7W0D0_9BACT</name>
<evidence type="ECO:0000256" key="1">
    <source>
        <dbReference type="SAM" id="MobiDB-lite"/>
    </source>
</evidence>
<sequence>MGKVTDKDKGWRRLQELAKSLAADDVHVRVGVLDDGRAGSEDHGGITTGQLAVAMELGTATIPARSWVGLTFDRARTEVQADMRTLLGHIVDGKITVDKALNVLGAKYSAAVKNTVTQGEQIQPPNAPSTLARKQGKTHNNRDSKGRFKKGYGAALKYGVRTLIDTGRMVGAVTWATFGGGR</sequence>
<organism evidence="2">
    <name type="scientific">uncultured bacterium A1Q1_fos_25</name>
    <dbReference type="NCBI Taxonomy" id="1256569"/>
    <lineage>
        <taxon>Bacteria</taxon>
        <taxon>environmental samples</taxon>
    </lineage>
</organism>